<feature type="transmembrane region" description="Helical" evidence="5">
    <location>
        <begin position="32"/>
        <end position="53"/>
    </location>
</feature>
<dbReference type="EMBL" id="JQAZ01000002">
    <property type="protein sequence ID" value="KRN32879.1"/>
    <property type="molecule type" value="Genomic_DNA"/>
</dbReference>
<sequence length="432" mass="47780">MHHNFHGDAGKFNGKVFKRLLKVIFSSHRGSLVLAILGVIVSSFAMVAGSVFLERLIDDYIVPLTKSAHPDYGPLANALLIMAAIYYTGVLGTTLYSEIMSVVGQGVQLRIREQMFAHMQTLPVSYFDQNDYGDIMSRYTNDVDTLMQMITQSLPQMLNSLMNITFVTIAMLVISWQLTLLSFVIFALSIFIVRFLSRRSAYYFKAQQQTLGDVDAYIEEMLNGQKVVKVFSHEKAAEKQFDVYNNDLETDAARANGFATMLFPIMGNVGNLLYVLTAFVGGALSVSHTLPLTLGAIAAFLQLSRSFTQPISQISQQLNSIIMALAGAQRIFELLDEQPEIDAGDIDLVQVSDQNGQLVPDDQGQLWAWVKPEADNQASYRQLKGHVQFDDVDFSYDGKHTVLYDVSLDAEPGQKMAFVGATGAGKTTITAC</sequence>
<dbReference type="SUPFAM" id="SSF52540">
    <property type="entry name" value="P-loop containing nucleoside triphosphate hydrolases"/>
    <property type="match status" value="1"/>
</dbReference>
<feature type="transmembrane region" description="Helical" evidence="5">
    <location>
        <begin position="272"/>
        <end position="301"/>
    </location>
</feature>
<evidence type="ECO:0000259" key="6">
    <source>
        <dbReference type="PROSITE" id="PS50929"/>
    </source>
</evidence>
<keyword evidence="4 5" id="KW-0472">Membrane</keyword>
<dbReference type="PROSITE" id="PS50929">
    <property type="entry name" value="ABC_TM1F"/>
    <property type="match status" value="1"/>
</dbReference>
<comment type="caution">
    <text evidence="7">The sequence shown here is derived from an EMBL/GenBank/DDBJ whole genome shotgun (WGS) entry which is preliminary data.</text>
</comment>
<protein>
    <submittedName>
        <fullName evidence="7">Multidrug ABC transporter ATPase</fullName>
    </submittedName>
</protein>
<keyword evidence="9" id="KW-1185">Reference proteome</keyword>
<organism evidence="7 10">
    <name type="scientific">Lactobacillus selangorensis</name>
    <dbReference type="NCBI Taxonomy" id="81857"/>
    <lineage>
        <taxon>Bacteria</taxon>
        <taxon>Bacillati</taxon>
        <taxon>Bacillota</taxon>
        <taxon>Bacilli</taxon>
        <taxon>Lactobacillales</taxon>
        <taxon>Lactobacillaceae</taxon>
        <taxon>Lactobacillus</taxon>
    </lineage>
</organism>
<dbReference type="STRING" id="81857.IV38_GL000915"/>
<dbReference type="Gene3D" id="1.20.1560.10">
    <property type="entry name" value="ABC transporter type 1, transmembrane domain"/>
    <property type="match status" value="1"/>
</dbReference>
<dbReference type="Gene3D" id="3.40.50.300">
    <property type="entry name" value="P-loop containing nucleotide triphosphate hydrolases"/>
    <property type="match status" value="1"/>
</dbReference>
<dbReference type="InterPro" id="IPR027417">
    <property type="entry name" value="P-loop_NTPase"/>
</dbReference>
<keyword evidence="2 5" id="KW-0812">Transmembrane</keyword>
<dbReference type="InterPro" id="IPR036640">
    <property type="entry name" value="ABC1_TM_sf"/>
</dbReference>
<feature type="domain" description="ABC transmembrane type-1" evidence="6">
    <location>
        <begin position="33"/>
        <end position="323"/>
    </location>
</feature>
<evidence type="ECO:0000256" key="5">
    <source>
        <dbReference type="SAM" id="Phobius"/>
    </source>
</evidence>
<evidence type="ECO:0000313" key="10">
    <source>
        <dbReference type="Proteomes" id="UP000051751"/>
    </source>
</evidence>
<evidence type="ECO:0000256" key="1">
    <source>
        <dbReference type="ARBA" id="ARBA00004651"/>
    </source>
</evidence>
<feature type="transmembrane region" description="Helical" evidence="5">
    <location>
        <begin position="73"/>
        <end position="96"/>
    </location>
</feature>
<evidence type="ECO:0000256" key="4">
    <source>
        <dbReference type="ARBA" id="ARBA00023136"/>
    </source>
</evidence>
<feature type="transmembrane region" description="Helical" evidence="5">
    <location>
        <begin position="180"/>
        <end position="197"/>
    </location>
</feature>
<dbReference type="EMBL" id="JQAT01000002">
    <property type="protein sequence ID" value="KRN28711.1"/>
    <property type="molecule type" value="Genomic_DNA"/>
</dbReference>
<dbReference type="InterPro" id="IPR039421">
    <property type="entry name" value="Type_1_exporter"/>
</dbReference>
<accession>A0A0R2FTC6</accession>
<name>A0A0R2FTC6_9LACO</name>
<keyword evidence="3 5" id="KW-1133">Transmembrane helix</keyword>
<dbReference type="GO" id="GO:0015421">
    <property type="term" value="F:ABC-type oligopeptide transporter activity"/>
    <property type="evidence" value="ECO:0007669"/>
    <property type="project" value="TreeGrafter"/>
</dbReference>
<gene>
    <name evidence="7" type="ORF">IV38_GL000915</name>
    <name evidence="8" type="ORF">IV40_GL000939</name>
</gene>
<dbReference type="PANTHER" id="PTHR43394">
    <property type="entry name" value="ATP-DEPENDENT PERMEASE MDL1, MITOCHONDRIAL"/>
    <property type="match status" value="1"/>
</dbReference>
<dbReference type="PANTHER" id="PTHR43394:SF1">
    <property type="entry name" value="ATP-BINDING CASSETTE SUB-FAMILY B MEMBER 10, MITOCHONDRIAL"/>
    <property type="match status" value="1"/>
</dbReference>
<dbReference type="GO" id="GO:0005524">
    <property type="term" value="F:ATP binding"/>
    <property type="evidence" value="ECO:0007669"/>
    <property type="project" value="InterPro"/>
</dbReference>
<evidence type="ECO:0000256" key="2">
    <source>
        <dbReference type="ARBA" id="ARBA00022692"/>
    </source>
</evidence>
<reference evidence="9 10" key="1">
    <citation type="journal article" date="2015" name="Genome Announc.">
        <title>Expanding the biotechnology potential of lactobacilli through comparative genomics of 213 strains and associated genera.</title>
        <authorList>
            <person name="Sun Z."/>
            <person name="Harris H.M."/>
            <person name="McCann A."/>
            <person name="Guo C."/>
            <person name="Argimon S."/>
            <person name="Zhang W."/>
            <person name="Yang X."/>
            <person name="Jeffery I.B."/>
            <person name="Cooney J.C."/>
            <person name="Kagawa T.F."/>
            <person name="Liu W."/>
            <person name="Song Y."/>
            <person name="Salvetti E."/>
            <person name="Wrobel A."/>
            <person name="Rasinkangas P."/>
            <person name="Parkhill J."/>
            <person name="Rea M.C."/>
            <person name="O'Sullivan O."/>
            <person name="Ritari J."/>
            <person name="Douillard F.P."/>
            <person name="Paul Ross R."/>
            <person name="Yang R."/>
            <person name="Briner A.E."/>
            <person name="Felis G.E."/>
            <person name="de Vos W.M."/>
            <person name="Barrangou R."/>
            <person name="Klaenhammer T.R."/>
            <person name="Caufield P.W."/>
            <person name="Cui Y."/>
            <person name="Zhang H."/>
            <person name="O'Toole P.W."/>
        </authorList>
    </citation>
    <scope>NUCLEOTIDE SEQUENCE [LARGE SCALE GENOMIC DNA]</scope>
    <source>
        <strain evidence="7 10">ATCC BAA-66</strain>
        <strain evidence="8 9">DSM 13344</strain>
    </source>
</reference>
<dbReference type="PATRIC" id="fig|81857.3.peg.918"/>
<evidence type="ECO:0000313" key="8">
    <source>
        <dbReference type="EMBL" id="KRN32879.1"/>
    </source>
</evidence>
<dbReference type="InterPro" id="IPR011527">
    <property type="entry name" value="ABC1_TM_dom"/>
</dbReference>
<evidence type="ECO:0000313" key="7">
    <source>
        <dbReference type="EMBL" id="KRN28711.1"/>
    </source>
</evidence>
<dbReference type="Pfam" id="PF00664">
    <property type="entry name" value="ABC_membrane"/>
    <property type="match status" value="1"/>
</dbReference>
<dbReference type="CDD" id="cd18547">
    <property type="entry name" value="ABC_6TM_Tm288_like"/>
    <property type="match status" value="1"/>
</dbReference>
<dbReference type="Proteomes" id="UP000051751">
    <property type="component" value="Unassembled WGS sequence"/>
</dbReference>
<proteinExistence type="predicted"/>
<evidence type="ECO:0000256" key="3">
    <source>
        <dbReference type="ARBA" id="ARBA00022989"/>
    </source>
</evidence>
<dbReference type="AlphaFoldDB" id="A0A0R2FTC6"/>
<dbReference type="GO" id="GO:0005886">
    <property type="term" value="C:plasma membrane"/>
    <property type="evidence" value="ECO:0007669"/>
    <property type="project" value="UniProtKB-SubCell"/>
</dbReference>
<dbReference type="SUPFAM" id="SSF90123">
    <property type="entry name" value="ABC transporter transmembrane region"/>
    <property type="match status" value="1"/>
</dbReference>
<comment type="subcellular location">
    <subcellularLocation>
        <location evidence="1">Cell membrane</location>
        <topology evidence="1">Multi-pass membrane protein</topology>
    </subcellularLocation>
</comment>
<evidence type="ECO:0000313" key="9">
    <source>
        <dbReference type="Proteomes" id="UP000051645"/>
    </source>
</evidence>
<dbReference type="Proteomes" id="UP000051645">
    <property type="component" value="Unassembled WGS sequence"/>
</dbReference>